<evidence type="ECO:0000313" key="1">
    <source>
        <dbReference type="EMBL" id="KKM60079.1"/>
    </source>
</evidence>
<gene>
    <name evidence="1" type="ORF">LCGC14_1545530</name>
</gene>
<protein>
    <submittedName>
        <fullName evidence="1">Uncharacterized protein</fullName>
    </submittedName>
</protein>
<reference evidence="1" key="1">
    <citation type="journal article" date="2015" name="Nature">
        <title>Complex archaea that bridge the gap between prokaryotes and eukaryotes.</title>
        <authorList>
            <person name="Spang A."/>
            <person name="Saw J.H."/>
            <person name="Jorgensen S.L."/>
            <person name="Zaremba-Niedzwiedzka K."/>
            <person name="Martijn J."/>
            <person name="Lind A.E."/>
            <person name="van Eijk R."/>
            <person name="Schleper C."/>
            <person name="Guy L."/>
            <person name="Ettema T.J."/>
        </authorList>
    </citation>
    <scope>NUCLEOTIDE SEQUENCE</scope>
</reference>
<accession>A0A0F9IRP1</accession>
<dbReference type="AlphaFoldDB" id="A0A0F9IRP1"/>
<name>A0A0F9IRP1_9ZZZZ</name>
<organism evidence="1">
    <name type="scientific">marine sediment metagenome</name>
    <dbReference type="NCBI Taxonomy" id="412755"/>
    <lineage>
        <taxon>unclassified sequences</taxon>
        <taxon>metagenomes</taxon>
        <taxon>ecological metagenomes</taxon>
    </lineage>
</organism>
<comment type="caution">
    <text evidence="1">The sequence shown here is derived from an EMBL/GenBank/DDBJ whole genome shotgun (WGS) entry which is preliminary data.</text>
</comment>
<sequence length="71" mass="8444">MKLELYTPDYYREIIRSCGSCQHRNSFEITKLQKDKYPKKYESICRIKLDLIANHVSGCKDYKGPHYGKKL</sequence>
<dbReference type="EMBL" id="LAZR01011745">
    <property type="protein sequence ID" value="KKM60079.1"/>
    <property type="molecule type" value="Genomic_DNA"/>
</dbReference>
<proteinExistence type="predicted"/>